<evidence type="ECO:0000313" key="5">
    <source>
        <dbReference type="Proteomes" id="UP001163739"/>
    </source>
</evidence>
<sequence>MQIYTQQIVGLSGPSGCGKSVFLKSLADLIESRGNIKLAGIHSKAIEAPKWRQKVQLVPAESFWWHNTVGEHFQHPMNKDHLVRLSLATDIARNPVNQLSTGQKQRLALLRSLEKKPQVLLLDEPTGSLDNENTASVESLVRDYLTNNNAAAIWVSHDPEQLKRVADISFKMENGKIESVQR</sequence>
<evidence type="ECO:0000313" key="4">
    <source>
        <dbReference type="EMBL" id="UZE97388.1"/>
    </source>
</evidence>
<dbReference type="SMART" id="SM00382">
    <property type="entry name" value="AAA"/>
    <property type="match status" value="1"/>
</dbReference>
<protein>
    <submittedName>
        <fullName evidence="4">ATP-binding cassette domain-containing protein</fullName>
    </submittedName>
</protein>
<gene>
    <name evidence="4" type="ORF">NKI27_06465</name>
</gene>
<dbReference type="GO" id="GO:0005524">
    <property type="term" value="F:ATP binding"/>
    <property type="evidence" value="ECO:0007669"/>
    <property type="project" value="UniProtKB-KW"/>
</dbReference>
<dbReference type="PROSITE" id="PS50893">
    <property type="entry name" value="ABC_TRANSPORTER_2"/>
    <property type="match status" value="1"/>
</dbReference>
<dbReference type="InterPro" id="IPR003593">
    <property type="entry name" value="AAA+_ATPase"/>
</dbReference>
<name>A0ABY6N5J3_9ALTE</name>
<keyword evidence="5" id="KW-1185">Reference proteome</keyword>
<dbReference type="InterPro" id="IPR003439">
    <property type="entry name" value="ABC_transporter-like_ATP-bd"/>
</dbReference>
<dbReference type="EMBL" id="CP100390">
    <property type="protein sequence ID" value="UZE97388.1"/>
    <property type="molecule type" value="Genomic_DNA"/>
</dbReference>
<evidence type="ECO:0000256" key="2">
    <source>
        <dbReference type="ARBA" id="ARBA00022840"/>
    </source>
</evidence>
<dbReference type="SUPFAM" id="SSF52540">
    <property type="entry name" value="P-loop containing nucleoside triphosphate hydrolases"/>
    <property type="match status" value="1"/>
</dbReference>
<feature type="domain" description="ABC transporter" evidence="3">
    <location>
        <begin position="1"/>
        <end position="182"/>
    </location>
</feature>
<reference evidence="4" key="1">
    <citation type="submission" date="2022-06" db="EMBL/GenBank/DDBJ databases">
        <title>Alkalimarinus sp. nov., isolated from gut of a Alitta virens.</title>
        <authorList>
            <person name="Yang A.I."/>
            <person name="Shin N.-R."/>
        </authorList>
    </citation>
    <scope>NUCLEOTIDE SEQUENCE</scope>
    <source>
        <strain evidence="4">A2M4</strain>
    </source>
</reference>
<evidence type="ECO:0000256" key="1">
    <source>
        <dbReference type="ARBA" id="ARBA00022741"/>
    </source>
</evidence>
<dbReference type="Pfam" id="PF00005">
    <property type="entry name" value="ABC_tran"/>
    <property type="match status" value="1"/>
</dbReference>
<evidence type="ECO:0000259" key="3">
    <source>
        <dbReference type="PROSITE" id="PS50893"/>
    </source>
</evidence>
<keyword evidence="2 4" id="KW-0067">ATP-binding</keyword>
<keyword evidence="1" id="KW-0547">Nucleotide-binding</keyword>
<dbReference type="InterPro" id="IPR027417">
    <property type="entry name" value="P-loop_NTPase"/>
</dbReference>
<proteinExistence type="predicted"/>
<accession>A0ABY6N5J3</accession>
<dbReference type="PANTHER" id="PTHR43119:SF1">
    <property type="entry name" value="ABC TRANSPORTER DOMAIN-CONTAINING PROTEIN"/>
    <property type="match status" value="1"/>
</dbReference>
<dbReference type="RefSeq" id="WP_265048862.1">
    <property type="nucleotide sequence ID" value="NZ_CP100390.1"/>
</dbReference>
<dbReference type="Gene3D" id="3.40.50.300">
    <property type="entry name" value="P-loop containing nucleotide triphosphate hydrolases"/>
    <property type="match status" value="1"/>
</dbReference>
<organism evidence="4 5">
    <name type="scientific">Alkalimarinus alittae</name>
    <dbReference type="NCBI Taxonomy" id="2961619"/>
    <lineage>
        <taxon>Bacteria</taxon>
        <taxon>Pseudomonadati</taxon>
        <taxon>Pseudomonadota</taxon>
        <taxon>Gammaproteobacteria</taxon>
        <taxon>Alteromonadales</taxon>
        <taxon>Alteromonadaceae</taxon>
        <taxon>Alkalimarinus</taxon>
    </lineage>
</organism>
<dbReference type="Proteomes" id="UP001163739">
    <property type="component" value="Chromosome"/>
</dbReference>
<dbReference type="PANTHER" id="PTHR43119">
    <property type="entry name" value="ABC TRANSPORT PROTEIN ATP-BINDING COMPONENT-RELATED"/>
    <property type="match status" value="1"/>
</dbReference>